<accession>A0A1J1GZ40</accession>
<evidence type="ECO:0000256" key="1">
    <source>
        <dbReference type="SAM" id="Coils"/>
    </source>
</evidence>
<organism evidence="2 3">
    <name type="scientific">Plasmodium gallinaceum</name>
    <dbReference type="NCBI Taxonomy" id="5849"/>
    <lineage>
        <taxon>Eukaryota</taxon>
        <taxon>Sar</taxon>
        <taxon>Alveolata</taxon>
        <taxon>Apicomplexa</taxon>
        <taxon>Aconoidasida</taxon>
        <taxon>Haemosporida</taxon>
        <taxon>Plasmodiidae</taxon>
        <taxon>Plasmodium</taxon>
        <taxon>Plasmodium (Haemamoeba)</taxon>
    </lineage>
</organism>
<comment type="caution">
    <text evidence="2">The sequence shown here is derived from an EMBL/GenBank/DDBJ whole genome shotgun (WGS) entry which is preliminary data.</text>
</comment>
<dbReference type="EMBL" id="CVMV01000110">
    <property type="protein sequence ID" value="CRG97575.1"/>
    <property type="molecule type" value="Genomic_DNA"/>
</dbReference>
<protein>
    <submittedName>
        <fullName evidence="2">Uncharacterized protein</fullName>
    </submittedName>
</protein>
<evidence type="ECO:0000313" key="2">
    <source>
        <dbReference type="EMBL" id="CRG97575.1"/>
    </source>
</evidence>
<name>A0A1J1GZ40_PLAGA</name>
<proteinExistence type="predicted"/>
<dbReference type="VEuPathDB" id="PlasmoDB:PGAL8A_00514800"/>
<dbReference type="Proteomes" id="UP000220797">
    <property type="component" value="Unassembled WGS sequence"/>
</dbReference>
<dbReference type="RefSeq" id="XP_028530376.1">
    <property type="nucleotide sequence ID" value="XM_028673978.1"/>
</dbReference>
<sequence>MEHLILEEKYKNLLNKSNYEKKILKKETEALKKKLENLECAYIEIENKTTEILKEREKLEDNIYKIKNENLDLKEEISTLNERVEDLKNLSKTYKKMIKSRNKELLQSENLIAENINLKNNIEIINNEKVNLESELKKKKKIINIIKDKYKKNIENLLNKFKEKDRHIYEFQNFIVNELTNLKMAILRENENNYYNENNNNEEITNNKFMNISIQLDILTKKLEDKMTISKTE</sequence>
<dbReference type="AlphaFoldDB" id="A0A1J1GZ40"/>
<reference evidence="2" key="1">
    <citation type="submission" date="2015-04" db="EMBL/GenBank/DDBJ databases">
        <authorList>
            <consortium name="Pathogen Informatics"/>
        </authorList>
    </citation>
    <scope>NUCLEOTIDE SEQUENCE [LARGE SCALE GENOMIC DNA]</scope>
    <source>
        <strain evidence="2">8A</strain>
    </source>
</reference>
<evidence type="ECO:0000313" key="3">
    <source>
        <dbReference type="Proteomes" id="UP000220797"/>
    </source>
</evidence>
<gene>
    <name evidence="2" type="ORF">PGAL8A_00514800</name>
</gene>
<dbReference type="OrthoDB" id="3549872at2759"/>
<feature type="coiled-coil region" evidence="1">
    <location>
        <begin position="21"/>
        <end position="207"/>
    </location>
</feature>
<dbReference type="GeneID" id="39733681"/>
<keyword evidence="3" id="KW-1185">Reference proteome</keyword>
<keyword evidence="1" id="KW-0175">Coiled coil</keyword>